<dbReference type="HOGENOM" id="CLU_2993293_0_0_6"/>
<dbReference type="RefSeq" id="WP_003192704.1">
    <property type="nucleotide sequence ID" value="NZ_CM001513.1"/>
</dbReference>
<name>I4K971_9PSED</name>
<gene>
    <name evidence="1" type="ORF">PflSS101_3619</name>
</gene>
<reference evidence="1 2" key="1">
    <citation type="journal article" date="2012" name="PLoS Genet.">
        <title>Comparative Genomics of Plant-Associated Pseudomonas spp.: Insights into Diversity and Inheritance of Traits Involved in Multitrophic Interactions.</title>
        <authorList>
            <person name="Loper J.E."/>
            <person name="Hassan K.A."/>
            <person name="Mavrodi D.V."/>
            <person name="Davis E.W.II."/>
            <person name="Lim C.K."/>
            <person name="Shaffer B.T."/>
            <person name="Elbourne L.D."/>
            <person name="Stockwell V.O."/>
            <person name="Hartney S.L."/>
            <person name="Breakwell K."/>
            <person name="Henkels M.D."/>
            <person name="Tetu S.G."/>
            <person name="Rangel L.I."/>
            <person name="Kidarsa T.A."/>
            <person name="Wilson N.L."/>
            <person name="van de Mortel J.E."/>
            <person name="Song C."/>
            <person name="Blumhagen R."/>
            <person name="Radune D."/>
            <person name="Hostetler J.B."/>
            <person name="Brinkac L.M."/>
            <person name="Durkin A.S."/>
            <person name="Kluepfel D.A."/>
            <person name="Wechter W.P."/>
            <person name="Anderson A.J."/>
            <person name="Kim Y.C."/>
            <person name="Pierson L.S.III."/>
            <person name="Pierson E.A."/>
            <person name="Lindow S.E."/>
            <person name="Kobayashi D.Y."/>
            <person name="Raaijmakers J.M."/>
            <person name="Weller D.M."/>
            <person name="Thomashow L.S."/>
            <person name="Allen A.E."/>
            <person name="Paulsen I.T."/>
        </authorList>
    </citation>
    <scope>NUCLEOTIDE SEQUENCE [LARGE SCALE GENOMIC DNA]</scope>
    <source>
        <strain evidence="1 2">SS101</strain>
    </source>
</reference>
<evidence type="ECO:0000313" key="1">
    <source>
        <dbReference type="EMBL" id="EIK61261.1"/>
    </source>
</evidence>
<protein>
    <submittedName>
        <fullName evidence="1">Uncharacterized protein</fullName>
    </submittedName>
</protein>
<accession>I4K971</accession>
<organism evidence="1 2">
    <name type="scientific">Pseudomonas lactis</name>
    <dbReference type="NCBI Taxonomy" id="1615674"/>
    <lineage>
        <taxon>Bacteria</taxon>
        <taxon>Pseudomonadati</taxon>
        <taxon>Pseudomonadota</taxon>
        <taxon>Gammaproteobacteria</taxon>
        <taxon>Pseudomonadales</taxon>
        <taxon>Pseudomonadaceae</taxon>
        <taxon>Pseudomonas</taxon>
    </lineage>
</organism>
<evidence type="ECO:0000313" key="2">
    <source>
        <dbReference type="Proteomes" id="UP000003213"/>
    </source>
</evidence>
<dbReference type="AlphaFoldDB" id="I4K971"/>
<sequence length="57" mass="6078">MIPSPWKRPVQLAVGGIADAQLMPHIAGDTTTAIRTASQCSVDRIHASSHALQMPRS</sequence>
<dbReference type="PATRIC" id="fig|1038924.3.peg.3494"/>
<proteinExistence type="predicted"/>
<dbReference type="Proteomes" id="UP000003213">
    <property type="component" value="Chromosome"/>
</dbReference>
<dbReference type="EMBL" id="AHPN01000001">
    <property type="protein sequence ID" value="EIK61261.1"/>
    <property type="molecule type" value="Genomic_DNA"/>
</dbReference>
<comment type="caution">
    <text evidence="1">The sequence shown here is derived from an EMBL/GenBank/DDBJ whole genome shotgun (WGS) entry which is preliminary data.</text>
</comment>